<dbReference type="OrthoDB" id="3269417at2759"/>
<evidence type="ECO:0000313" key="2">
    <source>
        <dbReference type="Proteomes" id="UP000807025"/>
    </source>
</evidence>
<organism evidence="1 2">
    <name type="scientific">Pleurotus eryngii</name>
    <name type="common">Boletus of the steppes</name>
    <dbReference type="NCBI Taxonomy" id="5323"/>
    <lineage>
        <taxon>Eukaryota</taxon>
        <taxon>Fungi</taxon>
        <taxon>Dikarya</taxon>
        <taxon>Basidiomycota</taxon>
        <taxon>Agaricomycotina</taxon>
        <taxon>Agaricomycetes</taxon>
        <taxon>Agaricomycetidae</taxon>
        <taxon>Agaricales</taxon>
        <taxon>Pleurotineae</taxon>
        <taxon>Pleurotaceae</taxon>
        <taxon>Pleurotus</taxon>
    </lineage>
</organism>
<comment type="caution">
    <text evidence="1">The sequence shown here is derived from an EMBL/GenBank/DDBJ whole genome shotgun (WGS) entry which is preliminary data.</text>
</comment>
<accession>A0A9P5ZVG1</accession>
<keyword evidence="2" id="KW-1185">Reference proteome</keyword>
<reference evidence="1" key="1">
    <citation type="submission" date="2020-11" db="EMBL/GenBank/DDBJ databases">
        <authorList>
            <consortium name="DOE Joint Genome Institute"/>
            <person name="Ahrendt S."/>
            <person name="Riley R."/>
            <person name="Andreopoulos W."/>
            <person name="Labutti K."/>
            <person name="Pangilinan J."/>
            <person name="Ruiz-Duenas F.J."/>
            <person name="Barrasa J.M."/>
            <person name="Sanchez-Garcia M."/>
            <person name="Camarero S."/>
            <person name="Miyauchi S."/>
            <person name="Serrano A."/>
            <person name="Linde D."/>
            <person name="Babiker R."/>
            <person name="Drula E."/>
            <person name="Ayuso-Fernandez I."/>
            <person name="Pacheco R."/>
            <person name="Padilla G."/>
            <person name="Ferreira P."/>
            <person name="Barriuso J."/>
            <person name="Kellner H."/>
            <person name="Castanera R."/>
            <person name="Alfaro M."/>
            <person name="Ramirez L."/>
            <person name="Pisabarro A.G."/>
            <person name="Kuo A."/>
            <person name="Tritt A."/>
            <person name="Lipzen A."/>
            <person name="He G."/>
            <person name="Yan M."/>
            <person name="Ng V."/>
            <person name="Cullen D."/>
            <person name="Martin F."/>
            <person name="Rosso M.-N."/>
            <person name="Henrissat B."/>
            <person name="Hibbett D."/>
            <person name="Martinez A.T."/>
            <person name="Grigoriev I.V."/>
        </authorList>
    </citation>
    <scope>NUCLEOTIDE SEQUENCE</scope>
    <source>
        <strain evidence="1">ATCC 90797</strain>
    </source>
</reference>
<protein>
    <submittedName>
        <fullName evidence="1">Uncharacterized protein</fullName>
    </submittedName>
</protein>
<dbReference type="EMBL" id="MU154586">
    <property type="protein sequence ID" value="KAF9493425.1"/>
    <property type="molecule type" value="Genomic_DNA"/>
</dbReference>
<dbReference type="Proteomes" id="UP000807025">
    <property type="component" value="Unassembled WGS sequence"/>
</dbReference>
<dbReference type="AlphaFoldDB" id="A0A9P5ZVG1"/>
<name>A0A9P5ZVG1_PLEER</name>
<evidence type="ECO:0000313" key="1">
    <source>
        <dbReference type="EMBL" id="KAF9493425.1"/>
    </source>
</evidence>
<gene>
    <name evidence="1" type="ORF">BDN71DRAFT_1483521</name>
</gene>
<proteinExistence type="predicted"/>
<sequence>MKKLAARDFEDSLQCAIPVFEGLLPSEHNTMLLDLLFVLCEWHALVKLRMHTDHTIEHLRGSSTTAKIPDLNTGTKYFNLMTYKLHVLGDYVNTIIQLGTSNLYSTQMGELAH</sequence>